<evidence type="ECO:0000313" key="2">
    <source>
        <dbReference type="Proteomes" id="UP000054279"/>
    </source>
</evidence>
<accession>A0A0C9UAE5</accession>
<gene>
    <name evidence="1" type="ORF">M422DRAFT_266760</name>
</gene>
<dbReference type="AlphaFoldDB" id="A0A0C9UAE5"/>
<dbReference type="HOGENOM" id="CLU_520889_0_0_1"/>
<name>A0A0C9UAE5_SPHS4</name>
<protein>
    <submittedName>
        <fullName evidence="1">Uncharacterized protein</fullName>
    </submittedName>
</protein>
<proteinExistence type="predicted"/>
<dbReference type="Proteomes" id="UP000054279">
    <property type="component" value="Unassembled WGS sequence"/>
</dbReference>
<reference evidence="1 2" key="1">
    <citation type="submission" date="2014-06" db="EMBL/GenBank/DDBJ databases">
        <title>Evolutionary Origins and Diversification of the Mycorrhizal Mutualists.</title>
        <authorList>
            <consortium name="DOE Joint Genome Institute"/>
            <consortium name="Mycorrhizal Genomics Consortium"/>
            <person name="Kohler A."/>
            <person name="Kuo A."/>
            <person name="Nagy L.G."/>
            <person name="Floudas D."/>
            <person name="Copeland A."/>
            <person name="Barry K.W."/>
            <person name="Cichocki N."/>
            <person name="Veneault-Fourrey C."/>
            <person name="LaButti K."/>
            <person name="Lindquist E.A."/>
            <person name="Lipzen A."/>
            <person name="Lundell T."/>
            <person name="Morin E."/>
            <person name="Murat C."/>
            <person name="Riley R."/>
            <person name="Ohm R."/>
            <person name="Sun H."/>
            <person name="Tunlid A."/>
            <person name="Henrissat B."/>
            <person name="Grigoriev I.V."/>
            <person name="Hibbett D.S."/>
            <person name="Martin F."/>
        </authorList>
    </citation>
    <scope>NUCLEOTIDE SEQUENCE [LARGE SCALE GENOMIC DNA]</scope>
    <source>
        <strain evidence="1 2">SS14</strain>
    </source>
</reference>
<dbReference type="EMBL" id="KN837241">
    <property type="protein sequence ID" value="KIJ31514.1"/>
    <property type="molecule type" value="Genomic_DNA"/>
</dbReference>
<organism evidence="1 2">
    <name type="scientific">Sphaerobolus stellatus (strain SS14)</name>
    <dbReference type="NCBI Taxonomy" id="990650"/>
    <lineage>
        <taxon>Eukaryota</taxon>
        <taxon>Fungi</taxon>
        <taxon>Dikarya</taxon>
        <taxon>Basidiomycota</taxon>
        <taxon>Agaricomycotina</taxon>
        <taxon>Agaricomycetes</taxon>
        <taxon>Phallomycetidae</taxon>
        <taxon>Geastrales</taxon>
        <taxon>Sphaerobolaceae</taxon>
        <taxon>Sphaerobolus</taxon>
    </lineage>
</organism>
<evidence type="ECO:0000313" key="1">
    <source>
        <dbReference type="EMBL" id="KIJ31514.1"/>
    </source>
</evidence>
<keyword evidence="2" id="KW-1185">Reference proteome</keyword>
<dbReference type="OrthoDB" id="3243290at2759"/>
<sequence length="523" mass="59233">MVGLWNLTNIDASFAQAGTNTPHLFNVATLADYGAVFAEYPIDCASVIQMRYRMAYNLIFEIVRDNIQFPENSDAYAANGTFHARINQIINLYKDAKQSSYGVRDELRASIQTVKALFPVAKQKMAAYVNAKTVIWIPSRIYFDFWIRHIQEIKFLQTSVTKHRPSNLIKTIVTNPCEDSFTRFVSQGLYFQPSSQCFGIFFLPTLHRHTLAVHHMEQDDDAVIQHVTSTNGKCKQRQKDIKKILEELRSTPLEPIHHGMRLQTFFTPILLCRSRSRITVKKSLNTLTLRVKIVKIVKISKAPACQLAFGVTSLTSNAACLCQLSVMERRAVFSESRILQATSPNFVFYDRYAGKVIEFPYPIHADAGQERVLPDRLKDYHSARRQNYECWCGLCSPEVPCWVDIYMRNGLWFYGCEICGLHVCINDVYESANCTVIYPGFPKESALLPIPADPAIIQGAPKRRGLGARRGPVGLAATRKRSSIGQALSKAKNHLITFHPLRLPFLRAAFKARACLLPVRPLP</sequence>